<evidence type="ECO:0000313" key="4">
    <source>
        <dbReference type="Proteomes" id="UP000537592"/>
    </source>
</evidence>
<organism evidence="3 4">
    <name type="scientific">Pseudochelatococcus contaminans</name>
    <dbReference type="NCBI Taxonomy" id="1538103"/>
    <lineage>
        <taxon>Bacteria</taxon>
        <taxon>Pseudomonadati</taxon>
        <taxon>Pseudomonadota</taxon>
        <taxon>Alphaproteobacteria</taxon>
        <taxon>Hyphomicrobiales</taxon>
        <taxon>Chelatococcaceae</taxon>
        <taxon>Pseudochelatococcus</taxon>
    </lineage>
</organism>
<dbReference type="EMBL" id="JACICC010000001">
    <property type="protein sequence ID" value="MBB3808314.1"/>
    <property type="molecule type" value="Genomic_DNA"/>
</dbReference>
<keyword evidence="3" id="KW-0223">Dioxygenase</keyword>
<dbReference type="InterPro" id="IPR029068">
    <property type="entry name" value="Glyas_Bleomycin-R_OHBP_Dase"/>
</dbReference>
<dbReference type="PANTHER" id="PTHR43279">
    <property type="entry name" value="CATECHOL-2,3-DIOXYGENASE"/>
    <property type="match status" value="1"/>
</dbReference>
<evidence type="ECO:0000259" key="2">
    <source>
        <dbReference type="PROSITE" id="PS51819"/>
    </source>
</evidence>
<dbReference type="Pfam" id="PF00903">
    <property type="entry name" value="Glyoxalase"/>
    <property type="match status" value="1"/>
</dbReference>
<dbReference type="RefSeq" id="WP_183750325.1">
    <property type="nucleotide sequence ID" value="NZ_JACICC010000001.1"/>
</dbReference>
<dbReference type="PANTHER" id="PTHR43279:SF1">
    <property type="entry name" value="CATECHOL-2,3-DIOXYGENASE"/>
    <property type="match status" value="1"/>
</dbReference>
<evidence type="ECO:0000256" key="1">
    <source>
        <dbReference type="SAM" id="SignalP"/>
    </source>
</evidence>
<protein>
    <submittedName>
        <fullName evidence="3">Catechol 2,3-dioxygenase</fullName>
        <ecNumber evidence="3">1.13.11.2</ecNumber>
    </submittedName>
</protein>
<accession>A0A7W5Z1V7</accession>
<reference evidence="3 4" key="1">
    <citation type="submission" date="2020-08" db="EMBL/GenBank/DDBJ databases">
        <title>Genomic Encyclopedia of Type Strains, Phase IV (KMG-IV): sequencing the most valuable type-strain genomes for metagenomic binning, comparative biology and taxonomic classification.</title>
        <authorList>
            <person name="Goeker M."/>
        </authorList>
    </citation>
    <scope>NUCLEOTIDE SEQUENCE [LARGE SCALE GENOMIC DNA]</scope>
    <source>
        <strain evidence="3 4">DSM 28760</strain>
    </source>
</reference>
<dbReference type="GO" id="GO:0018577">
    <property type="term" value="F:catechol 2,3-dioxygenase activity"/>
    <property type="evidence" value="ECO:0007669"/>
    <property type="project" value="UniProtKB-EC"/>
</dbReference>
<evidence type="ECO:0000313" key="3">
    <source>
        <dbReference type="EMBL" id="MBB3808314.1"/>
    </source>
</evidence>
<dbReference type="InterPro" id="IPR037523">
    <property type="entry name" value="VOC_core"/>
</dbReference>
<dbReference type="AlphaFoldDB" id="A0A7W5Z1V7"/>
<keyword evidence="3" id="KW-0560">Oxidoreductase</keyword>
<dbReference type="Gene3D" id="3.10.180.10">
    <property type="entry name" value="2,3-Dihydroxybiphenyl 1,2-Dioxygenase, domain 1"/>
    <property type="match status" value="2"/>
</dbReference>
<dbReference type="Proteomes" id="UP000537592">
    <property type="component" value="Unassembled WGS sequence"/>
</dbReference>
<feature type="domain" description="VOC" evidence="2">
    <location>
        <begin position="49"/>
        <end position="165"/>
    </location>
</feature>
<dbReference type="PROSITE" id="PS51318">
    <property type="entry name" value="TAT"/>
    <property type="match status" value="1"/>
</dbReference>
<proteinExistence type="predicted"/>
<keyword evidence="1" id="KW-0732">Signal</keyword>
<feature type="signal peptide" evidence="1">
    <location>
        <begin position="1"/>
        <end position="24"/>
    </location>
</feature>
<feature type="chain" id="PRO_5030568597" evidence="1">
    <location>
        <begin position="25"/>
        <end position="326"/>
    </location>
</feature>
<dbReference type="SUPFAM" id="SSF54593">
    <property type="entry name" value="Glyoxalase/Bleomycin resistance protein/Dihydroxybiphenyl dioxygenase"/>
    <property type="match status" value="2"/>
</dbReference>
<dbReference type="PROSITE" id="PS51819">
    <property type="entry name" value="VOC"/>
    <property type="match status" value="1"/>
</dbReference>
<gene>
    <name evidence="3" type="ORF">FHS81_000368</name>
</gene>
<dbReference type="EC" id="1.13.11.2" evidence="3"/>
<comment type="caution">
    <text evidence="3">The sequence shown here is derived from an EMBL/GenBank/DDBJ whole genome shotgun (WGS) entry which is preliminary data.</text>
</comment>
<name>A0A7W5Z1V7_9HYPH</name>
<dbReference type="CDD" id="cd16359">
    <property type="entry name" value="VOC_BsCatE_like_C"/>
    <property type="match status" value="1"/>
</dbReference>
<dbReference type="InterPro" id="IPR004360">
    <property type="entry name" value="Glyas_Fos-R_dOase_dom"/>
</dbReference>
<sequence>MGSIVTRRALLRLAGAASVTAAMAGAVRAEGGGSVFTPGPGFANSTPISVAAAALRVRRRDTVAAFYREAIGLALLEEGPGYSVLGVPGVPLLTLVDAGDAFFEPPTQAGLFHIAFLMPDRRSLAEWLVHAAHTRVPLSGFADHNVSEAVYLNDPEGNGIEVYADRPASEWQWNGDVVTMGTHPLDIDGILDLTTPERDIYTGAPAGLRIGHIHLRVGAIAEGRRFYEQGLGLASTRGQRADAAFLSSGGYHHHVALNIWNSAGAGLRDPRSTGLDWFSLRVGGRAIAEAQSERLSASGAVVTVRDDGIEAIDPWGIRVRLLAASA</sequence>
<keyword evidence="4" id="KW-1185">Reference proteome</keyword>
<dbReference type="InterPro" id="IPR006311">
    <property type="entry name" value="TAT_signal"/>
</dbReference>